<proteinExistence type="predicted"/>
<dbReference type="Pfam" id="PF00501">
    <property type="entry name" value="AMP-binding"/>
    <property type="match status" value="1"/>
</dbReference>
<feature type="domain" description="Condensation" evidence="2">
    <location>
        <begin position="8"/>
        <end position="439"/>
    </location>
</feature>
<dbReference type="PRINTS" id="PR00154">
    <property type="entry name" value="AMPBINDING"/>
</dbReference>
<dbReference type="PANTHER" id="PTHR45527:SF14">
    <property type="entry name" value="PLIPASTATIN SYNTHASE SUBUNIT B"/>
    <property type="match status" value="1"/>
</dbReference>
<gene>
    <name evidence="3" type="ORF">Q2100_07065</name>
</gene>
<sequence length="710" mass="75857">MEPDDRALPLTRAQMDIWLAQQTGRQSTEWQLGVLVHIEGGIDTDLFEQAVRQVVQEADALRARFFEVDGQVFQRVADDPDTRLRRHDFTGAKDPEQDARELATAIQRTPMPLDGPLINFSLLQTGPDEYIWYTCCHHIILDGLGLSLIGRRIAAIYTALATDRSVPPAYFASLRDLVDGESAYEASAGFQDDRQYWSQHLPSGSGPDLGAPLETESETYWPSAPVQMDPAVVGRIKTLAKQYGVRRSSIMTAVCALLVRGLGGGDADELVLDFPVSRRVRPESKLLPGMLAGIVPLVLKTAPGSTVADFCRQVDTRTRELLRHQQFPVETLDGDANSRQARNRVVVNFVPARLTMDFAGATATASYTTFGPVGHFGLFLLGFGDQQYLSTVGAGQPFADFEVADLAERMQRMLVAMSHDPDLQLSAMDVLRAGEAAHLDEVGRRDLAAGPAPAAVSVPDLLSAQVNRTPDAVAVSCGERRLSYRDLEAASDRLARALAGRGVGPGASVALLLPRSAEAIVGIVAVLKTGAAYVPMDPMHPDARIAFVLGDATPTAVLTTAQLAGRIAGCGVHAIDIDDATAENATETVLAAPAPDDVAYVIYTSGTTGTPKGVAITHANVAQLVGSLEAGLPPGQVWSQCHSYAFDFSVWEIWGALLGGGRLVVVPEEVAASPQDFEALLLAEHVTVLTQTPSAAGMLSPRALGSTALF</sequence>
<comment type="caution">
    <text evidence="3">The sequence shown here is derived from an EMBL/GenBank/DDBJ whole genome shotgun (WGS) entry which is preliminary data.</text>
</comment>
<dbReference type="SUPFAM" id="SSF52777">
    <property type="entry name" value="CoA-dependent acyltransferases"/>
    <property type="match status" value="2"/>
</dbReference>
<name>A0ABT8UCI0_9MYCO</name>
<dbReference type="InterPro" id="IPR020845">
    <property type="entry name" value="AMP-binding_CS"/>
</dbReference>
<protein>
    <submittedName>
        <fullName evidence="3">AMP-binding protein</fullName>
    </submittedName>
</protein>
<reference evidence="3" key="1">
    <citation type="submission" date="2023-07" db="EMBL/GenBank/DDBJ databases">
        <title>Mycolicibacterium sp. nov., a novel bacterial species.</title>
        <authorList>
            <person name="Cao Y."/>
        </authorList>
    </citation>
    <scope>NUCLEOTIDE SEQUENCE</scope>
    <source>
        <strain evidence="3">KC 300</strain>
    </source>
</reference>
<feature type="domain" description="AMP-dependent synthetase/ligase" evidence="1">
    <location>
        <begin position="463"/>
        <end position="699"/>
    </location>
</feature>
<organism evidence="3 4">
    <name type="scientific">Mycolicibacterium arseniciresistens</name>
    <dbReference type="NCBI Taxonomy" id="3062257"/>
    <lineage>
        <taxon>Bacteria</taxon>
        <taxon>Bacillati</taxon>
        <taxon>Actinomycetota</taxon>
        <taxon>Actinomycetes</taxon>
        <taxon>Mycobacteriales</taxon>
        <taxon>Mycobacteriaceae</taxon>
        <taxon>Mycolicibacterium</taxon>
    </lineage>
</organism>
<evidence type="ECO:0000313" key="4">
    <source>
        <dbReference type="Proteomes" id="UP001168823"/>
    </source>
</evidence>
<dbReference type="Gene3D" id="3.40.50.980">
    <property type="match status" value="2"/>
</dbReference>
<dbReference type="InterPro" id="IPR001242">
    <property type="entry name" value="Condensation_dom"/>
</dbReference>
<dbReference type="Gene3D" id="3.30.559.30">
    <property type="entry name" value="Nonribosomal peptide synthetase, condensation domain"/>
    <property type="match status" value="1"/>
</dbReference>
<dbReference type="InterPro" id="IPR000873">
    <property type="entry name" value="AMP-dep_synth/lig_dom"/>
</dbReference>
<evidence type="ECO:0000313" key="3">
    <source>
        <dbReference type="EMBL" id="MDO3635495.1"/>
    </source>
</evidence>
<dbReference type="Gene3D" id="3.30.559.10">
    <property type="entry name" value="Chloramphenicol acetyltransferase-like domain"/>
    <property type="match status" value="1"/>
</dbReference>
<dbReference type="SUPFAM" id="SSF56801">
    <property type="entry name" value="Acetyl-CoA synthetase-like"/>
    <property type="match status" value="1"/>
</dbReference>
<dbReference type="InterPro" id="IPR023213">
    <property type="entry name" value="CAT-like_dom_sf"/>
</dbReference>
<dbReference type="RefSeq" id="WP_302913420.1">
    <property type="nucleotide sequence ID" value="NZ_JAUMSQ010000030.1"/>
</dbReference>
<evidence type="ECO:0000259" key="1">
    <source>
        <dbReference type="Pfam" id="PF00501"/>
    </source>
</evidence>
<dbReference type="PROSITE" id="PS00455">
    <property type="entry name" value="AMP_BINDING"/>
    <property type="match status" value="1"/>
</dbReference>
<evidence type="ECO:0000259" key="2">
    <source>
        <dbReference type="Pfam" id="PF00668"/>
    </source>
</evidence>
<dbReference type="Pfam" id="PF00668">
    <property type="entry name" value="Condensation"/>
    <property type="match status" value="1"/>
</dbReference>
<accession>A0ABT8UCI0</accession>
<dbReference type="PANTHER" id="PTHR45527">
    <property type="entry name" value="NONRIBOSOMAL PEPTIDE SYNTHETASE"/>
    <property type="match status" value="1"/>
</dbReference>
<feature type="non-terminal residue" evidence="3">
    <location>
        <position position="710"/>
    </location>
</feature>
<keyword evidence="4" id="KW-1185">Reference proteome</keyword>
<dbReference type="Proteomes" id="UP001168823">
    <property type="component" value="Unassembled WGS sequence"/>
</dbReference>
<dbReference type="EMBL" id="JAUMSQ010000030">
    <property type="protein sequence ID" value="MDO3635495.1"/>
    <property type="molecule type" value="Genomic_DNA"/>
</dbReference>
<dbReference type="InterPro" id="IPR020459">
    <property type="entry name" value="AMP-binding"/>
</dbReference>